<feature type="compositionally biased region" description="Basic and acidic residues" evidence="1">
    <location>
        <begin position="197"/>
        <end position="209"/>
    </location>
</feature>
<organism evidence="2 3">
    <name type="scientific">Linum trigynum</name>
    <dbReference type="NCBI Taxonomy" id="586398"/>
    <lineage>
        <taxon>Eukaryota</taxon>
        <taxon>Viridiplantae</taxon>
        <taxon>Streptophyta</taxon>
        <taxon>Embryophyta</taxon>
        <taxon>Tracheophyta</taxon>
        <taxon>Spermatophyta</taxon>
        <taxon>Magnoliopsida</taxon>
        <taxon>eudicotyledons</taxon>
        <taxon>Gunneridae</taxon>
        <taxon>Pentapetalae</taxon>
        <taxon>rosids</taxon>
        <taxon>fabids</taxon>
        <taxon>Malpighiales</taxon>
        <taxon>Linaceae</taxon>
        <taxon>Linum</taxon>
    </lineage>
</organism>
<sequence>MDKRTTTSRVPNWRFRKKQSRSDDGGQVAIAETPRSGKKSGAAAVRNDQNPNDRKIRVPIEVGKALHHRRSMQRRDGAGWPSPFVRVASLAEGSSVGGNSHRDDDDRKQREGELGGSSGCIDEVNVAERLAGKGDEEGRGQCPGRGNKERQVTPAFHLRKGLTVGDRLKPTTDLIWSSCPQLGGSSSRKKLPTTSRVKGEEGRAIDNGQ</sequence>
<reference evidence="2 3" key="1">
    <citation type="submission" date="2024-04" db="EMBL/GenBank/DDBJ databases">
        <authorList>
            <person name="Fracassetti M."/>
        </authorList>
    </citation>
    <scope>NUCLEOTIDE SEQUENCE [LARGE SCALE GENOMIC DNA]</scope>
</reference>
<feature type="compositionally biased region" description="Basic and acidic residues" evidence="1">
    <location>
        <begin position="100"/>
        <end position="113"/>
    </location>
</feature>
<feature type="compositionally biased region" description="Polar residues" evidence="1">
    <location>
        <begin position="177"/>
        <end position="196"/>
    </location>
</feature>
<proteinExistence type="predicted"/>
<evidence type="ECO:0000256" key="1">
    <source>
        <dbReference type="SAM" id="MobiDB-lite"/>
    </source>
</evidence>
<name>A0AAV2F8L9_9ROSI</name>
<evidence type="ECO:0000313" key="2">
    <source>
        <dbReference type="EMBL" id="CAL1394579.1"/>
    </source>
</evidence>
<accession>A0AAV2F8L9</accession>
<gene>
    <name evidence="2" type="ORF">LTRI10_LOCUS35073</name>
</gene>
<evidence type="ECO:0000313" key="3">
    <source>
        <dbReference type="Proteomes" id="UP001497516"/>
    </source>
</evidence>
<feature type="region of interest" description="Disordered" evidence="1">
    <location>
        <begin position="1"/>
        <end position="158"/>
    </location>
</feature>
<feature type="region of interest" description="Disordered" evidence="1">
    <location>
        <begin position="177"/>
        <end position="209"/>
    </location>
</feature>
<protein>
    <submittedName>
        <fullName evidence="2">Uncharacterized protein</fullName>
    </submittedName>
</protein>
<dbReference type="AlphaFoldDB" id="A0AAV2F8L9"/>
<feature type="compositionally biased region" description="Basic and acidic residues" evidence="1">
    <location>
        <begin position="130"/>
        <end position="139"/>
    </location>
</feature>
<keyword evidence="3" id="KW-1185">Reference proteome</keyword>
<dbReference type="EMBL" id="OZ034819">
    <property type="protein sequence ID" value="CAL1394579.1"/>
    <property type="molecule type" value="Genomic_DNA"/>
</dbReference>
<dbReference type="Proteomes" id="UP001497516">
    <property type="component" value="Chromosome 6"/>
</dbReference>